<proteinExistence type="predicted"/>
<evidence type="ECO:0000313" key="1">
    <source>
        <dbReference type="EMBL" id="JAG84773.1"/>
    </source>
</evidence>
<protein>
    <submittedName>
        <fullName evidence="1">Tgt_0 protein</fullName>
    </submittedName>
</protein>
<reference evidence="1" key="1">
    <citation type="submission" date="2015-01" db="EMBL/GenBank/DDBJ databases">
        <title>Transcriptome Assembly of Fopius arisanus.</title>
        <authorList>
            <person name="Geib S."/>
        </authorList>
    </citation>
    <scope>NUCLEOTIDE SEQUENCE</scope>
</reference>
<gene>
    <name evidence="1" type="primary">tgt_0</name>
    <name evidence="1" type="ORF">g.48096</name>
</gene>
<name>A0A0C9S269_9HYME</name>
<dbReference type="EMBL" id="GBYB01015006">
    <property type="protein sequence ID" value="JAG84773.1"/>
    <property type="molecule type" value="Transcribed_RNA"/>
</dbReference>
<sequence length="106" mass="12477">SSNLPSSFHIFPKSVLKYINACKTAEDMIFLACSNCRNYTNRTLLEWSEAVLLQLCVLYSRVSFENLRWNDVEDFLQYQWRRELCVPLRLHCGSHLNLGIILQKNH</sequence>
<accession>A0A0C9S269</accession>
<dbReference type="AlphaFoldDB" id="A0A0C9S269"/>
<feature type="non-terminal residue" evidence="1">
    <location>
        <position position="1"/>
    </location>
</feature>
<feature type="non-terminal residue" evidence="1">
    <location>
        <position position="106"/>
    </location>
</feature>
<organism evidence="1">
    <name type="scientific">Fopius arisanus</name>
    <dbReference type="NCBI Taxonomy" id="64838"/>
    <lineage>
        <taxon>Eukaryota</taxon>
        <taxon>Metazoa</taxon>
        <taxon>Ecdysozoa</taxon>
        <taxon>Arthropoda</taxon>
        <taxon>Hexapoda</taxon>
        <taxon>Insecta</taxon>
        <taxon>Pterygota</taxon>
        <taxon>Neoptera</taxon>
        <taxon>Endopterygota</taxon>
        <taxon>Hymenoptera</taxon>
        <taxon>Apocrita</taxon>
        <taxon>Ichneumonoidea</taxon>
        <taxon>Braconidae</taxon>
        <taxon>Opiinae</taxon>
        <taxon>Fopius</taxon>
    </lineage>
</organism>